<proteinExistence type="predicted"/>
<sequence length="109" mass="12039">MIDWTRVNCLRDEVGADCFCEIVDLFLEEVDEGIDRLRNGVAPNALGPELHFLKGCALNLGFSEFSQLCQTGEVRCKAGEQDKVDMTGLFQCYDASRASFLSSVQGRPA</sequence>
<evidence type="ECO:0000313" key="2">
    <source>
        <dbReference type="Proteomes" id="UP001203036"/>
    </source>
</evidence>
<comment type="caution">
    <text evidence="1">The sequence shown here is derived from an EMBL/GenBank/DDBJ whole genome shotgun (WGS) entry which is preliminary data.</text>
</comment>
<gene>
    <name evidence="1" type="ORF">M8744_07355</name>
</gene>
<evidence type="ECO:0000313" key="1">
    <source>
        <dbReference type="EMBL" id="MCM2561956.1"/>
    </source>
</evidence>
<keyword evidence="2" id="KW-1185">Reference proteome</keyword>
<accession>A0ACC5ZUH2</accession>
<name>A0ACC5ZUH2_9RHOB</name>
<dbReference type="EMBL" id="JAMQGO010000003">
    <property type="protein sequence ID" value="MCM2561956.1"/>
    <property type="molecule type" value="Genomic_DNA"/>
</dbReference>
<organism evidence="1 2">
    <name type="scientific">Lutimaribacter degradans</name>
    <dbReference type="NCBI Taxonomy" id="2945989"/>
    <lineage>
        <taxon>Bacteria</taxon>
        <taxon>Pseudomonadati</taxon>
        <taxon>Pseudomonadota</taxon>
        <taxon>Alphaproteobacteria</taxon>
        <taxon>Rhodobacterales</taxon>
        <taxon>Roseobacteraceae</taxon>
        <taxon>Lutimaribacter</taxon>
    </lineage>
</organism>
<reference evidence="1" key="1">
    <citation type="submission" date="2022-06" db="EMBL/GenBank/DDBJ databases">
        <title>Lutimaribacter sp. EGI FJ00013, a novel bacterium isolated from a salt lake sediment enrichment.</title>
        <authorList>
            <person name="Gao L."/>
            <person name="Fang B.-Z."/>
            <person name="Li W.-J."/>
        </authorList>
    </citation>
    <scope>NUCLEOTIDE SEQUENCE</scope>
    <source>
        <strain evidence="1">EGI FJ00013</strain>
    </source>
</reference>
<dbReference type="Proteomes" id="UP001203036">
    <property type="component" value="Unassembled WGS sequence"/>
</dbReference>
<protein>
    <submittedName>
        <fullName evidence="1">Hpt domain-containing protein</fullName>
    </submittedName>
</protein>